<gene>
    <name evidence="1" type="ORF">PUNSTDRAFT_22768</name>
</gene>
<proteinExistence type="predicted"/>
<name>R7S1Y4_PUNST</name>
<keyword evidence="2" id="KW-1185">Reference proteome</keyword>
<evidence type="ECO:0000313" key="2">
    <source>
        <dbReference type="Proteomes" id="UP000054196"/>
    </source>
</evidence>
<feature type="non-terminal residue" evidence="1">
    <location>
        <position position="164"/>
    </location>
</feature>
<dbReference type="AlphaFoldDB" id="R7S1Y4"/>
<dbReference type="OMA" id="WPNASTR"/>
<dbReference type="RefSeq" id="XP_007388932.1">
    <property type="nucleotide sequence ID" value="XM_007388870.1"/>
</dbReference>
<sequence>PENELTNERALRTIASHAYLFRIVTPVNVDLFEELLATHPNQPFVESVVHGFRNGFWPAANTNDTSLPSTWDNAHRPLRDPRHVQFLAEYRDKEVESGRWSMAFGTELMDGMYSMPIGVVPKGENSFRLVNDDSAGEFSVNAMIPRVRPSIPMDNVIDLGAILR</sequence>
<dbReference type="KEGG" id="psq:PUNSTDRAFT_22768"/>
<dbReference type="EMBL" id="JH687558">
    <property type="protein sequence ID" value="EIN03874.1"/>
    <property type="molecule type" value="Genomic_DNA"/>
</dbReference>
<accession>R7S1Y4</accession>
<feature type="non-terminal residue" evidence="1">
    <location>
        <position position="1"/>
    </location>
</feature>
<dbReference type="HOGENOM" id="CLU_006058_1_0_1"/>
<dbReference type="GeneID" id="18881957"/>
<organism evidence="1 2">
    <name type="scientific">Punctularia strigosozonata (strain HHB-11173)</name>
    <name type="common">White-rot fungus</name>
    <dbReference type="NCBI Taxonomy" id="741275"/>
    <lineage>
        <taxon>Eukaryota</taxon>
        <taxon>Fungi</taxon>
        <taxon>Dikarya</taxon>
        <taxon>Basidiomycota</taxon>
        <taxon>Agaricomycotina</taxon>
        <taxon>Agaricomycetes</taxon>
        <taxon>Corticiales</taxon>
        <taxon>Punctulariaceae</taxon>
        <taxon>Punctularia</taxon>
    </lineage>
</organism>
<dbReference type="OrthoDB" id="3254233at2759"/>
<dbReference type="eggNOG" id="ENOG502S0CW">
    <property type="taxonomic scope" value="Eukaryota"/>
</dbReference>
<dbReference type="Proteomes" id="UP000054196">
    <property type="component" value="Unassembled WGS sequence"/>
</dbReference>
<protein>
    <submittedName>
        <fullName evidence="1">Uncharacterized protein</fullName>
    </submittedName>
</protein>
<reference evidence="2" key="1">
    <citation type="journal article" date="2012" name="Science">
        <title>The Paleozoic origin of enzymatic lignin decomposition reconstructed from 31 fungal genomes.</title>
        <authorList>
            <person name="Floudas D."/>
            <person name="Binder M."/>
            <person name="Riley R."/>
            <person name="Barry K."/>
            <person name="Blanchette R.A."/>
            <person name="Henrissat B."/>
            <person name="Martinez A.T."/>
            <person name="Otillar R."/>
            <person name="Spatafora J.W."/>
            <person name="Yadav J.S."/>
            <person name="Aerts A."/>
            <person name="Benoit I."/>
            <person name="Boyd A."/>
            <person name="Carlson A."/>
            <person name="Copeland A."/>
            <person name="Coutinho P.M."/>
            <person name="de Vries R.P."/>
            <person name="Ferreira P."/>
            <person name="Findley K."/>
            <person name="Foster B."/>
            <person name="Gaskell J."/>
            <person name="Glotzer D."/>
            <person name="Gorecki P."/>
            <person name="Heitman J."/>
            <person name="Hesse C."/>
            <person name="Hori C."/>
            <person name="Igarashi K."/>
            <person name="Jurgens J.A."/>
            <person name="Kallen N."/>
            <person name="Kersten P."/>
            <person name="Kohler A."/>
            <person name="Kuees U."/>
            <person name="Kumar T.K.A."/>
            <person name="Kuo A."/>
            <person name="LaButti K."/>
            <person name="Larrondo L.F."/>
            <person name="Lindquist E."/>
            <person name="Ling A."/>
            <person name="Lombard V."/>
            <person name="Lucas S."/>
            <person name="Lundell T."/>
            <person name="Martin R."/>
            <person name="McLaughlin D.J."/>
            <person name="Morgenstern I."/>
            <person name="Morin E."/>
            <person name="Murat C."/>
            <person name="Nagy L.G."/>
            <person name="Nolan M."/>
            <person name="Ohm R.A."/>
            <person name="Patyshakuliyeva A."/>
            <person name="Rokas A."/>
            <person name="Ruiz-Duenas F.J."/>
            <person name="Sabat G."/>
            <person name="Salamov A."/>
            <person name="Samejima M."/>
            <person name="Schmutz J."/>
            <person name="Slot J.C."/>
            <person name="St John F."/>
            <person name="Stenlid J."/>
            <person name="Sun H."/>
            <person name="Sun S."/>
            <person name="Syed K."/>
            <person name="Tsang A."/>
            <person name="Wiebenga A."/>
            <person name="Young D."/>
            <person name="Pisabarro A."/>
            <person name="Eastwood D.C."/>
            <person name="Martin F."/>
            <person name="Cullen D."/>
            <person name="Grigoriev I.V."/>
            <person name="Hibbett D.S."/>
        </authorList>
    </citation>
    <scope>NUCLEOTIDE SEQUENCE [LARGE SCALE GENOMIC DNA]</scope>
    <source>
        <strain evidence="2">HHB-11173 SS5</strain>
    </source>
</reference>
<evidence type="ECO:0000313" key="1">
    <source>
        <dbReference type="EMBL" id="EIN03874.1"/>
    </source>
</evidence>